<proteinExistence type="predicted"/>
<dbReference type="EMBL" id="CAJZBQ010000021">
    <property type="protein sequence ID" value="CAG9318908.1"/>
    <property type="molecule type" value="Genomic_DNA"/>
</dbReference>
<evidence type="ECO:0000313" key="1">
    <source>
        <dbReference type="EMBL" id="CAG9318908.1"/>
    </source>
</evidence>
<gene>
    <name evidence="1" type="ORF">BSTOLATCC_MIC22268</name>
</gene>
<comment type="caution">
    <text evidence="1">The sequence shown here is derived from an EMBL/GenBank/DDBJ whole genome shotgun (WGS) entry which is preliminary data.</text>
</comment>
<sequence length="625" mass="74086">MFRLSKRLFAKEWLKFFTQEKPIQLDYMRCFKDTSEPYRIYSTFLESYETNYTDMNCQELLKALSVSSYVDRYVKRKLKDRSFLSDFYIKLHKRIEIDKDIEWTPENIINYLKFANKNRVYRWMFQKSSTDYIIKIGLEKLNEFSLQELCTFGNQCRKFDIAAHNMVQNTATEKFNQQNSFDHWTTYDFICLIRTVLLKRDSNFNKIPVDQSNFNREALDALIKAFMKKMKFPYNRDRLIAAGNEGFSNLIGPIKANMLNLLADKIAIEVDIENQNVSSFEFSQPDRLIQVLRNFDYKHSRGKDLFYQITTKIFVSHIFNKSNIVQSIKSHSIFHFINTYLEVAAKFEIFQLVFLDLIVSEMQKGLNNPRAEIEMENLCRFMHYLAILNYPDRFNSTMPHTEHQLEIWQNVLEKSEELLLKSLSEIKENEELEKEEEESDNEDDSYSGLILEYLWAYCVFDRYSKPLIEKCISASVLNPEELQGEKNHIMMQQISIWLKHEHGNEYCFSRGITDKMADFKYNYDKQEHKSENSPLKEAIKTTLQLKKIDFIENHSEFPYVFDFAVKKTKKGLMIGDESSFLEGSDGIIKSGFNKVMDRQLNQIGWDAKKVDLKTWLKIGKTDIFT</sequence>
<name>A0AAU9IYZ9_9CILI</name>
<keyword evidence="2" id="KW-1185">Reference proteome</keyword>
<dbReference type="Proteomes" id="UP001162131">
    <property type="component" value="Unassembled WGS sequence"/>
</dbReference>
<organism evidence="1 2">
    <name type="scientific">Blepharisma stoltei</name>
    <dbReference type="NCBI Taxonomy" id="1481888"/>
    <lineage>
        <taxon>Eukaryota</taxon>
        <taxon>Sar</taxon>
        <taxon>Alveolata</taxon>
        <taxon>Ciliophora</taxon>
        <taxon>Postciliodesmatophora</taxon>
        <taxon>Heterotrichea</taxon>
        <taxon>Heterotrichida</taxon>
        <taxon>Blepharismidae</taxon>
        <taxon>Blepharisma</taxon>
    </lineage>
</organism>
<accession>A0AAU9IYZ9</accession>
<reference evidence="1" key="1">
    <citation type="submission" date="2021-09" db="EMBL/GenBank/DDBJ databases">
        <authorList>
            <consortium name="AG Swart"/>
            <person name="Singh M."/>
            <person name="Singh A."/>
            <person name="Seah K."/>
            <person name="Emmerich C."/>
        </authorList>
    </citation>
    <scope>NUCLEOTIDE SEQUENCE</scope>
    <source>
        <strain evidence="1">ATCC30299</strain>
    </source>
</reference>
<evidence type="ECO:0000313" key="2">
    <source>
        <dbReference type="Proteomes" id="UP001162131"/>
    </source>
</evidence>
<dbReference type="AlphaFoldDB" id="A0AAU9IYZ9"/>
<protein>
    <submittedName>
        <fullName evidence="1">Uncharacterized protein</fullName>
    </submittedName>
</protein>